<reference evidence="2 3" key="1">
    <citation type="submission" date="2018-10" db="EMBL/GenBank/DDBJ databases">
        <title>Genome sequencing of Mucilaginibacter sp. HYN0043.</title>
        <authorList>
            <person name="Kim M."/>
            <person name="Yi H."/>
        </authorList>
    </citation>
    <scope>NUCLEOTIDE SEQUENCE [LARGE SCALE GENOMIC DNA]</scope>
    <source>
        <strain evidence="2 3">HYN0043</strain>
    </source>
</reference>
<accession>A0A494W057</accession>
<keyword evidence="1" id="KW-0812">Transmembrane</keyword>
<feature type="transmembrane region" description="Helical" evidence="1">
    <location>
        <begin position="77"/>
        <end position="101"/>
    </location>
</feature>
<evidence type="ECO:0000256" key="1">
    <source>
        <dbReference type="SAM" id="Phobius"/>
    </source>
</evidence>
<evidence type="ECO:0000313" key="3">
    <source>
        <dbReference type="Proteomes" id="UP000270046"/>
    </source>
</evidence>
<dbReference type="EMBL" id="CP032869">
    <property type="protein sequence ID" value="AYL96622.1"/>
    <property type="molecule type" value="Genomic_DNA"/>
</dbReference>
<dbReference type="KEGG" id="muh:HYN43_015530"/>
<gene>
    <name evidence="2" type="ORF">HYN43_015530</name>
</gene>
<evidence type="ECO:0000313" key="2">
    <source>
        <dbReference type="EMBL" id="AYL96622.1"/>
    </source>
</evidence>
<feature type="transmembrane region" description="Helical" evidence="1">
    <location>
        <begin position="7"/>
        <end position="27"/>
    </location>
</feature>
<keyword evidence="3" id="KW-1185">Reference proteome</keyword>
<dbReference type="RefSeq" id="WP_119410218.1">
    <property type="nucleotide sequence ID" value="NZ_CP032869.1"/>
</dbReference>
<keyword evidence="1" id="KW-0472">Membrane</keyword>
<protein>
    <submittedName>
        <fullName evidence="2">Uncharacterized protein</fullName>
    </submittedName>
</protein>
<dbReference type="Proteomes" id="UP000270046">
    <property type="component" value="Chromosome"/>
</dbReference>
<keyword evidence="1" id="KW-1133">Transmembrane helix</keyword>
<sequence length="102" mass="11349">MKTTSAVLTALLFIPILGCIFFAFQVYMRINITSDEQFAKHVAFQNLLPVVVYLICLVAAIVLNVKQKYRENSIMCGTIVGVYILSVIVSSVGTFIANTWLK</sequence>
<feature type="transmembrane region" description="Helical" evidence="1">
    <location>
        <begin position="47"/>
        <end position="65"/>
    </location>
</feature>
<proteinExistence type="predicted"/>
<dbReference type="AlphaFoldDB" id="A0A494W057"/>
<name>A0A494W057_9SPHI</name>
<organism evidence="2 3">
    <name type="scientific">Mucilaginibacter celer</name>
    <dbReference type="NCBI Taxonomy" id="2305508"/>
    <lineage>
        <taxon>Bacteria</taxon>
        <taxon>Pseudomonadati</taxon>
        <taxon>Bacteroidota</taxon>
        <taxon>Sphingobacteriia</taxon>
        <taxon>Sphingobacteriales</taxon>
        <taxon>Sphingobacteriaceae</taxon>
        <taxon>Mucilaginibacter</taxon>
    </lineage>
</organism>
<dbReference type="OrthoDB" id="10004697at2"/>